<comment type="caution">
    <text evidence="2">The sequence shown here is derived from an EMBL/GenBank/DDBJ whole genome shotgun (WGS) entry which is preliminary data.</text>
</comment>
<feature type="transmembrane region" description="Helical" evidence="1">
    <location>
        <begin position="58"/>
        <end position="83"/>
    </location>
</feature>
<evidence type="ECO:0000313" key="3">
    <source>
        <dbReference type="Proteomes" id="UP001597337"/>
    </source>
</evidence>
<evidence type="ECO:0000256" key="1">
    <source>
        <dbReference type="SAM" id="Phobius"/>
    </source>
</evidence>
<keyword evidence="1" id="KW-0472">Membrane</keyword>
<evidence type="ECO:0000313" key="2">
    <source>
        <dbReference type="EMBL" id="MFD2114095.1"/>
    </source>
</evidence>
<accession>A0ABW4YEJ0</accession>
<dbReference type="RefSeq" id="WP_386029021.1">
    <property type="nucleotide sequence ID" value="NZ_JBHUHX010000063.1"/>
</dbReference>
<protein>
    <submittedName>
        <fullName evidence="2">Uncharacterized protein</fullName>
    </submittedName>
</protein>
<proteinExistence type="predicted"/>
<organism evidence="2 3">
    <name type="scientific">Thiorhodococcus fuscus</name>
    <dbReference type="NCBI Taxonomy" id="527200"/>
    <lineage>
        <taxon>Bacteria</taxon>
        <taxon>Pseudomonadati</taxon>
        <taxon>Pseudomonadota</taxon>
        <taxon>Gammaproteobacteria</taxon>
        <taxon>Chromatiales</taxon>
        <taxon>Chromatiaceae</taxon>
        <taxon>Thiorhodococcus</taxon>
    </lineage>
</organism>
<keyword evidence="1" id="KW-0812">Transmembrane</keyword>
<gene>
    <name evidence="2" type="ORF">ACFSJC_19775</name>
</gene>
<feature type="transmembrane region" description="Helical" evidence="1">
    <location>
        <begin position="26"/>
        <end position="46"/>
    </location>
</feature>
<dbReference type="Proteomes" id="UP001597337">
    <property type="component" value="Unassembled WGS sequence"/>
</dbReference>
<reference evidence="3" key="1">
    <citation type="journal article" date="2019" name="Int. J. Syst. Evol. Microbiol.">
        <title>The Global Catalogue of Microorganisms (GCM) 10K type strain sequencing project: providing services to taxonomists for standard genome sequencing and annotation.</title>
        <authorList>
            <consortium name="The Broad Institute Genomics Platform"/>
            <consortium name="The Broad Institute Genome Sequencing Center for Infectious Disease"/>
            <person name="Wu L."/>
            <person name="Ma J."/>
        </authorList>
    </citation>
    <scope>NUCLEOTIDE SEQUENCE [LARGE SCALE GENOMIC DNA]</scope>
    <source>
        <strain evidence="3">KACC 12597</strain>
    </source>
</reference>
<sequence length="190" mass="21640">MSFWAVIPQLFTPARYLRIEHSAKKWLDWLVPLLIAIIEIAALKALPYEVPLFGEKGLISIFTGLLQILVGFYIAALAAVATFDREGMDLPMQGEPFVLRERHNGPVTPVPLTRRRFLSMMFGYLAFLSFGLYFLGAGAELLAENFRAIIPSAWQWLTRDVFIFSYLFSTSNLLVTTLLGLHYLSDRIHR</sequence>
<feature type="transmembrane region" description="Helical" evidence="1">
    <location>
        <begin position="122"/>
        <end position="143"/>
    </location>
</feature>
<keyword evidence="3" id="KW-1185">Reference proteome</keyword>
<keyword evidence="1" id="KW-1133">Transmembrane helix</keyword>
<feature type="transmembrane region" description="Helical" evidence="1">
    <location>
        <begin position="163"/>
        <end position="184"/>
    </location>
</feature>
<name>A0ABW4YEJ0_9GAMM</name>
<dbReference type="EMBL" id="JBHUHX010000063">
    <property type="protein sequence ID" value="MFD2114095.1"/>
    <property type="molecule type" value="Genomic_DNA"/>
</dbReference>